<name>A0A942UPT6_9BACI</name>
<keyword evidence="2" id="KW-1185">Reference proteome</keyword>
<reference evidence="1 2" key="1">
    <citation type="submission" date="2021-05" db="EMBL/GenBank/DDBJ databases">
        <title>Novel Bacillus species.</title>
        <authorList>
            <person name="Liu G."/>
        </authorList>
    </citation>
    <scope>NUCLEOTIDE SEQUENCE [LARGE SCALE GENOMIC DNA]</scope>
    <source>
        <strain evidence="1 2">FJAT-49682</strain>
    </source>
</reference>
<sequence>MNELIKPLSPSRAERAKSLLKRAIRYQAELSKTPLAHEVIDRATPVVWFGNISPNNWVTIATNPSSKEFLNTDGTLLLGGKSRFYVREKGVSLAEYEKSDTQLESTIEMYNSYFERDTAYRGWFGKKNGAKLEGFLNGMGGSLYSTHNKKRVVHTDFLPIPTRSQMSKISSKGNLFESQFVKGFIRDTLDFLSPSLIIVLGKEHCSRLALGKEFSFNNAESIKGFPNAKYQIGFYHQLGVPVVGLHFKPSEQFIGLGGNKADLNGRGHGDYAKKVSLNQMGNEVLNELKKVFPNLIM</sequence>
<dbReference type="Proteomes" id="UP000676456">
    <property type="component" value="Unassembled WGS sequence"/>
</dbReference>
<accession>A0A942UPT6</accession>
<evidence type="ECO:0000313" key="2">
    <source>
        <dbReference type="Proteomes" id="UP000676456"/>
    </source>
</evidence>
<evidence type="ECO:0000313" key="1">
    <source>
        <dbReference type="EMBL" id="MBS4223837.1"/>
    </source>
</evidence>
<proteinExistence type="predicted"/>
<organism evidence="1 2">
    <name type="scientific">Lederbergia citrea</name>
    <dbReference type="NCBI Taxonomy" id="2833581"/>
    <lineage>
        <taxon>Bacteria</taxon>
        <taxon>Bacillati</taxon>
        <taxon>Bacillota</taxon>
        <taxon>Bacilli</taxon>
        <taxon>Bacillales</taxon>
        <taxon>Bacillaceae</taxon>
        <taxon>Lederbergia</taxon>
    </lineage>
</organism>
<protein>
    <recommendedName>
        <fullName evidence="3">Uracil-DNA glycosylase-like domain-containing protein</fullName>
    </recommendedName>
</protein>
<dbReference type="AlphaFoldDB" id="A0A942UPT6"/>
<dbReference type="RefSeq" id="WP_213098813.1">
    <property type="nucleotide sequence ID" value="NZ_JAGYPN010000002.1"/>
</dbReference>
<dbReference type="EMBL" id="JAGYPN010000002">
    <property type="protein sequence ID" value="MBS4223837.1"/>
    <property type="molecule type" value="Genomic_DNA"/>
</dbReference>
<gene>
    <name evidence="1" type="ORF">KHA91_13865</name>
</gene>
<comment type="caution">
    <text evidence="1">The sequence shown here is derived from an EMBL/GenBank/DDBJ whole genome shotgun (WGS) entry which is preliminary data.</text>
</comment>
<evidence type="ECO:0008006" key="3">
    <source>
        <dbReference type="Google" id="ProtNLM"/>
    </source>
</evidence>